<dbReference type="Gene3D" id="3.30.530.20">
    <property type="match status" value="1"/>
</dbReference>
<dbReference type="SUPFAM" id="SSF55961">
    <property type="entry name" value="Bet v1-like"/>
    <property type="match status" value="1"/>
</dbReference>
<feature type="compositionally biased region" description="Low complexity" evidence="1">
    <location>
        <begin position="136"/>
        <end position="152"/>
    </location>
</feature>
<proteinExistence type="predicted"/>
<sequence>MDQLVNSIQQTYESASLSSLILLELFLFAICIHCCLPQRHRQARTIKLATSTDHVWNVLMDIHRYPQWRSHVVSVQSLLGQQHLEYVARTRQHLEHKQNPATTAKTLNSTRVRAIDMNRINDTTLIRTDRATKVTSSKSSPSPSSLPSLSLSNNGTVQNKGQQQELKFPRSSFEREWEIHVRPTDSNNNDGNNNEGESCLLTLIETVRSEGYLARWLGPIFGGFHRVSQRFLLDLVREVDRQQKQRVLLDNEALCESPVSLIQHHQQQHHHHHKQHVLNGVYSTAVTA</sequence>
<keyword evidence="2" id="KW-1133">Transmembrane helix</keyword>
<keyword evidence="2" id="KW-0812">Transmembrane</keyword>
<dbReference type="OrthoDB" id="2274394at2759"/>
<evidence type="ECO:0000313" key="3">
    <source>
        <dbReference type="EMBL" id="KAG2227280.1"/>
    </source>
</evidence>
<feature type="compositionally biased region" description="Polar residues" evidence="1">
    <location>
        <begin position="153"/>
        <end position="165"/>
    </location>
</feature>
<accession>A0A8H7SEU2</accession>
<protein>
    <submittedName>
        <fullName evidence="3">Uncharacterized protein</fullName>
    </submittedName>
</protein>
<dbReference type="Proteomes" id="UP000646827">
    <property type="component" value="Unassembled WGS sequence"/>
</dbReference>
<dbReference type="AlphaFoldDB" id="A0A8H7SEU2"/>
<feature type="region of interest" description="Disordered" evidence="1">
    <location>
        <begin position="126"/>
        <end position="168"/>
    </location>
</feature>
<reference evidence="3 4" key="1">
    <citation type="submission" date="2020-12" db="EMBL/GenBank/DDBJ databases">
        <title>Metabolic potential, ecology and presence of endohyphal bacteria is reflected in genomic diversity of Mucoromycotina.</title>
        <authorList>
            <person name="Muszewska A."/>
            <person name="Okrasinska A."/>
            <person name="Steczkiewicz K."/>
            <person name="Drgas O."/>
            <person name="Orlowska M."/>
            <person name="Perlinska-Lenart U."/>
            <person name="Aleksandrzak-Piekarczyk T."/>
            <person name="Szatraj K."/>
            <person name="Zielenkiewicz U."/>
            <person name="Pilsyk S."/>
            <person name="Malc E."/>
            <person name="Mieczkowski P."/>
            <person name="Kruszewska J.S."/>
            <person name="Biernat P."/>
            <person name="Pawlowska J."/>
        </authorList>
    </citation>
    <scope>NUCLEOTIDE SEQUENCE [LARGE SCALE GENOMIC DNA]</scope>
    <source>
        <strain evidence="3 4">CBS 142.35</strain>
    </source>
</reference>
<keyword evidence="2" id="KW-0472">Membrane</keyword>
<dbReference type="InterPro" id="IPR023393">
    <property type="entry name" value="START-like_dom_sf"/>
</dbReference>
<evidence type="ECO:0000256" key="1">
    <source>
        <dbReference type="SAM" id="MobiDB-lite"/>
    </source>
</evidence>
<name>A0A8H7SEU2_9FUNG</name>
<gene>
    <name evidence="3" type="ORF">INT45_008524</name>
</gene>
<organism evidence="3 4">
    <name type="scientific">Circinella minor</name>
    <dbReference type="NCBI Taxonomy" id="1195481"/>
    <lineage>
        <taxon>Eukaryota</taxon>
        <taxon>Fungi</taxon>
        <taxon>Fungi incertae sedis</taxon>
        <taxon>Mucoromycota</taxon>
        <taxon>Mucoromycotina</taxon>
        <taxon>Mucoromycetes</taxon>
        <taxon>Mucorales</taxon>
        <taxon>Lichtheimiaceae</taxon>
        <taxon>Circinella</taxon>
    </lineage>
</organism>
<evidence type="ECO:0000313" key="4">
    <source>
        <dbReference type="Proteomes" id="UP000646827"/>
    </source>
</evidence>
<keyword evidence="4" id="KW-1185">Reference proteome</keyword>
<feature type="transmembrane region" description="Helical" evidence="2">
    <location>
        <begin position="15"/>
        <end position="36"/>
    </location>
</feature>
<dbReference type="EMBL" id="JAEPRB010000009">
    <property type="protein sequence ID" value="KAG2227280.1"/>
    <property type="molecule type" value="Genomic_DNA"/>
</dbReference>
<evidence type="ECO:0000256" key="2">
    <source>
        <dbReference type="SAM" id="Phobius"/>
    </source>
</evidence>
<comment type="caution">
    <text evidence="3">The sequence shown here is derived from an EMBL/GenBank/DDBJ whole genome shotgun (WGS) entry which is preliminary data.</text>
</comment>